<dbReference type="GO" id="GO:0003677">
    <property type="term" value="F:DNA binding"/>
    <property type="evidence" value="ECO:0007669"/>
    <property type="project" value="InterPro"/>
</dbReference>
<accession>A0A6P3B366</accession>
<dbReference type="Gene3D" id="1.10.260.40">
    <property type="entry name" value="lambda repressor-like DNA-binding domains"/>
    <property type="match status" value="1"/>
</dbReference>
<feature type="compositionally biased region" description="Polar residues" evidence="1">
    <location>
        <begin position="1"/>
        <end position="18"/>
    </location>
</feature>
<proteinExistence type="predicted"/>
<dbReference type="RefSeq" id="WP_175015640.1">
    <property type="nucleotide sequence ID" value="NZ_CABVQN010000044.1"/>
</dbReference>
<dbReference type="AlphaFoldDB" id="A0A6P3B366"/>
<dbReference type="SUPFAM" id="SSF47413">
    <property type="entry name" value="lambda repressor-like DNA-binding domains"/>
    <property type="match status" value="1"/>
</dbReference>
<feature type="region of interest" description="Disordered" evidence="1">
    <location>
        <begin position="1"/>
        <end position="30"/>
    </location>
</feature>
<evidence type="ECO:0000313" key="3">
    <source>
        <dbReference type="Proteomes" id="UP000494110"/>
    </source>
</evidence>
<evidence type="ECO:0000313" key="2">
    <source>
        <dbReference type="EMBL" id="VWD54367.1"/>
    </source>
</evidence>
<organism evidence="2 3">
    <name type="scientific">Burkholderia lata (strain ATCC 17760 / DSM 23089 / LMG 22485 / NCIMB 9086 / R18194 / 383)</name>
    <dbReference type="NCBI Taxonomy" id="482957"/>
    <lineage>
        <taxon>Bacteria</taxon>
        <taxon>Pseudomonadati</taxon>
        <taxon>Pseudomonadota</taxon>
        <taxon>Betaproteobacteria</taxon>
        <taxon>Burkholderiales</taxon>
        <taxon>Burkholderiaceae</taxon>
        <taxon>Burkholderia</taxon>
        <taxon>Burkholderia cepacia complex</taxon>
    </lineage>
</organism>
<reference evidence="2 3" key="1">
    <citation type="submission" date="2019-09" db="EMBL/GenBank/DDBJ databases">
        <authorList>
            <person name="Depoorter E."/>
        </authorList>
    </citation>
    <scope>NUCLEOTIDE SEQUENCE [LARGE SCALE GENOMIC DNA]</scope>
    <source>
        <strain evidence="2">R-39750</strain>
    </source>
</reference>
<dbReference type="EMBL" id="CABVQN010000044">
    <property type="protein sequence ID" value="VWD54367.1"/>
    <property type="molecule type" value="Genomic_DNA"/>
</dbReference>
<evidence type="ECO:0000256" key="1">
    <source>
        <dbReference type="SAM" id="MobiDB-lite"/>
    </source>
</evidence>
<protein>
    <submittedName>
        <fullName evidence="2">Uncharacterized protein</fullName>
    </submittedName>
</protein>
<name>A0A6P3B366_BURL3</name>
<dbReference type="InterPro" id="IPR010982">
    <property type="entry name" value="Lambda_DNA-bd_dom_sf"/>
</dbReference>
<sequence>MTMKNQISSNETGNTAPQGPQVDHEHIRPPHPGAVLKKLIDGINFEVLCVNLATSPTELSLLIEERIRLTARTALRLSRTLVGKNFHEWMKIQNDYDLHLEEQNINSAIHGHSFGLSHLLPADQKNKHGGQKMGKEFRQFITHHLTNQIEENINAQRNQAGLPPWKDRDFEKAFSLGSENDAHAGRQWRRLKSKSEGSTTEDRIKKIKKLAEKNGWLPSTEFNISKDMIKDFLEMQDRHFLDSKKWDICQSIEIFHDALEQCPSQRIVLWGTDIYEIDPEETALDEYSSEDEIHEFLIKKIDEIRNNLEWTEISNHRSQ</sequence>
<dbReference type="Proteomes" id="UP000494110">
    <property type="component" value="Unassembled WGS sequence"/>
</dbReference>
<gene>
    <name evidence="2" type="ORF">BLA39750_06519</name>
</gene>